<evidence type="ECO:0000256" key="1">
    <source>
        <dbReference type="ARBA" id="ARBA00023015"/>
    </source>
</evidence>
<dbReference type="SMART" id="SM00421">
    <property type="entry name" value="HTH_LUXR"/>
    <property type="match status" value="1"/>
</dbReference>
<comment type="caution">
    <text evidence="6">The sequence shown here is derived from an EMBL/GenBank/DDBJ whole genome shotgun (WGS) entry which is preliminary data.</text>
</comment>
<proteinExistence type="predicted"/>
<reference evidence="6" key="1">
    <citation type="submission" date="2020-10" db="EMBL/GenBank/DDBJ databases">
        <title>Mucilaginibacter mali sp. nov., isolated from rhizosphere soil of apple orchard.</title>
        <authorList>
            <person name="Lee J.-S."/>
            <person name="Kim H.S."/>
            <person name="Kim J.-S."/>
        </authorList>
    </citation>
    <scope>NUCLEOTIDE SEQUENCE</scope>
    <source>
        <strain evidence="6">KCTC 22746</strain>
    </source>
</reference>
<dbReference type="PANTHER" id="PTHR44688">
    <property type="entry name" value="DNA-BINDING TRANSCRIPTIONAL ACTIVATOR DEVR_DOSR"/>
    <property type="match status" value="1"/>
</dbReference>
<evidence type="ECO:0000256" key="2">
    <source>
        <dbReference type="ARBA" id="ARBA00023125"/>
    </source>
</evidence>
<feature type="domain" description="HTH luxR-type" evidence="5">
    <location>
        <begin position="86"/>
        <end position="153"/>
    </location>
</feature>
<accession>A0A929L4Q3</accession>
<dbReference type="RefSeq" id="WP_194113226.1">
    <property type="nucleotide sequence ID" value="NZ_JADFFL010000009.1"/>
</dbReference>
<name>A0A929L4Q3_9SPHI</name>
<sequence>MTTNTVFRNRSVLIYGLSLALLMFLLKWLEWRFLVIDHATEIYAGCIAVLFTGLGIWLALKLARPKVQTVIVEREVIIRTDSFMLDEKQLEATGISKRELEVLQLMAEGLSNEQIAERIFVSVNTVKTHSSKLFGKLDVIRRTHAIDKARKLNLIP</sequence>
<keyword evidence="4" id="KW-0472">Membrane</keyword>
<keyword evidence="1" id="KW-0805">Transcription regulation</keyword>
<dbReference type="AlphaFoldDB" id="A0A929L4Q3"/>
<dbReference type="SUPFAM" id="SSF46894">
    <property type="entry name" value="C-terminal effector domain of the bipartite response regulators"/>
    <property type="match status" value="1"/>
</dbReference>
<keyword evidence="3" id="KW-0804">Transcription</keyword>
<dbReference type="Gene3D" id="1.10.10.10">
    <property type="entry name" value="Winged helix-like DNA-binding domain superfamily/Winged helix DNA-binding domain"/>
    <property type="match status" value="1"/>
</dbReference>
<dbReference type="InterPro" id="IPR036388">
    <property type="entry name" value="WH-like_DNA-bd_sf"/>
</dbReference>
<feature type="transmembrane region" description="Helical" evidence="4">
    <location>
        <begin position="12"/>
        <end position="30"/>
    </location>
</feature>
<dbReference type="PANTHER" id="PTHR44688:SF16">
    <property type="entry name" value="DNA-BINDING TRANSCRIPTIONAL ACTIVATOR DEVR_DOSR"/>
    <property type="match status" value="1"/>
</dbReference>
<dbReference type="GO" id="GO:0003677">
    <property type="term" value="F:DNA binding"/>
    <property type="evidence" value="ECO:0007669"/>
    <property type="project" value="UniProtKB-KW"/>
</dbReference>
<keyword evidence="2 6" id="KW-0238">DNA-binding</keyword>
<evidence type="ECO:0000259" key="5">
    <source>
        <dbReference type="PROSITE" id="PS50043"/>
    </source>
</evidence>
<dbReference type="PRINTS" id="PR00038">
    <property type="entry name" value="HTHLUXR"/>
</dbReference>
<dbReference type="InterPro" id="IPR000792">
    <property type="entry name" value="Tscrpt_reg_LuxR_C"/>
</dbReference>
<evidence type="ECO:0000256" key="4">
    <source>
        <dbReference type="SAM" id="Phobius"/>
    </source>
</evidence>
<organism evidence="6 7">
    <name type="scientific">Mucilaginibacter myungsuensis</name>
    <dbReference type="NCBI Taxonomy" id="649104"/>
    <lineage>
        <taxon>Bacteria</taxon>
        <taxon>Pseudomonadati</taxon>
        <taxon>Bacteroidota</taxon>
        <taxon>Sphingobacteriia</taxon>
        <taxon>Sphingobacteriales</taxon>
        <taxon>Sphingobacteriaceae</taxon>
        <taxon>Mucilaginibacter</taxon>
    </lineage>
</organism>
<gene>
    <name evidence="6" type="ORF">IRJ16_18980</name>
</gene>
<dbReference type="InterPro" id="IPR016032">
    <property type="entry name" value="Sig_transdc_resp-reg_C-effctor"/>
</dbReference>
<protein>
    <submittedName>
        <fullName evidence="6">DNA-binding response regulator</fullName>
    </submittedName>
</protein>
<feature type="transmembrane region" description="Helical" evidence="4">
    <location>
        <begin position="42"/>
        <end position="60"/>
    </location>
</feature>
<dbReference type="PROSITE" id="PS50043">
    <property type="entry name" value="HTH_LUXR_2"/>
    <property type="match status" value="1"/>
</dbReference>
<dbReference type="Proteomes" id="UP000622475">
    <property type="component" value="Unassembled WGS sequence"/>
</dbReference>
<dbReference type="GO" id="GO:0006355">
    <property type="term" value="P:regulation of DNA-templated transcription"/>
    <property type="evidence" value="ECO:0007669"/>
    <property type="project" value="InterPro"/>
</dbReference>
<evidence type="ECO:0000313" key="7">
    <source>
        <dbReference type="Proteomes" id="UP000622475"/>
    </source>
</evidence>
<keyword evidence="4" id="KW-1133">Transmembrane helix</keyword>
<keyword evidence="4" id="KW-0812">Transmembrane</keyword>
<evidence type="ECO:0000313" key="6">
    <source>
        <dbReference type="EMBL" id="MBE9663975.1"/>
    </source>
</evidence>
<evidence type="ECO:0000256" key="3">
    <source>
        <dbReference type="ARBA" id="ARBA00023163"/>
    </source>
</evidence>
<dbReference type="Pfam" id="PF00196">
    <property type="entry name" value="GerE"/>
    <property type="match status" value="1"/>
</dbReference>
<dbReference type="CDD" id="cd06170">
    <property type="entry name" value="LuxR_C_like"/>
    <property type="match status" value="1"/>
</dbReference>
<keyword evidence="7" id="KW-1185">Reference proteome</keyword>
<dbReference type="EMBL" id="JADFFL010000009">
    <property type="protein sequence ID" value="MBE9663975.1"/>
    <property type="molecule type" value="Genomic_DNA"/>
</dbReference>